<protein>
    <submittedName>
        <fullName evidence="2">MarR family transcriptional regulator</fullName>
    </submittedName>
</protein>
<dbReference type="InterPro" id="IPR036388">
    <property type="entry name" value="WH-like_DNA-bd_sf"/>
</dbReference>
<gene>
    <name evidence="2" type="ORF">RM574_04725</name>
</gene>
<dbReference type="PRINTS" id="PR00598">
    <property type="entry name" value="HTHMARR"/>
</dbReference>
<sequence>MSEVAGGCGPAGTGRAPLGAMVVRVARLHRVLAGQLLREVGLHVGQELVMLELWERGRLRQVDLAEVLGAEAATVTRTVRRLEQAGFVRRVPSPTDRRSVLVEATVASLGVRRRVEELWDELESWLTEDLGEDEKAESVRVLERLEERLLRRVEPGGRD</sequence>
<dbReference type="InterPro" id="IPR000835">
    <property type="entry name" value="HTH_MarR-typ"/>
</dbReference>
<dbReference type="SMART" id="SM00347">
    <property type="entry name" value="HTH_MARR"/>
    <property type="match status" value="1"/>
</dbReference>
<evidence type="ECO:0000313" key="3">
    <source>
        <dbReference type="Proteomes" id="UP001183607"/>
    </source>
</evidence>
<feature type="domain" description="HTH marR-type" evidence="1">
    <location>
        <begin position="15"/>
        <end position="147"/>
    </location>
</feature>
<dbReference type="Gene3D" id="1.10.10.10">
    <property type="entry name" value="Winged helix-like DNA-binding domain superfamily/Winged helix DNA-binding domain"/>
    <property type="match status" value="1"/>
</dbReference>
<dbReference type="InterPro" id="IPR039422">
    <property type="entry name" value="MarR/SlyA-like"/>
</dbReference>
<organism evidence="2 3">
    <name type="scientific">Streptomyces evansiae</name>
    <dbReference type="NCBI Taxonomy" id="3075535"/>
    <lineage>
        <taxon>Bacteria</taxon>
        <taxon>Bacillati</taxon>
        <taxon>Actinomycetota</taxon>
        <taxon>Actinomycetes</taxon>
        <taxon>Kitasatosporales</taxon>
        <taxon>Streptomycetaceae</taxon>
        <taxon>Streptomyces</taxon>
    </lineage>
</organism>
<dbReference type="PROSITE" id="PS50995">
    <property type="entry name" value="HTH_MARR_2"/>
    <property type="match status" value="1"/>
</dbReference>
<dbReference type="GO" id="GO:0006355">
    <property type="term" value="P:regulation of DNA-templated transcription"/>
    <property type="evidence" value="ECO:0007669"/>
    <property type="project" value="UniProtKB-ARBA"/>
</dbReference>
<dbReference type="RefSeq" id="WP_052862311.1">
    <property type="nucleotide sequence ID" value="NZ_JAVRER010000005.1"/>
</dbReference>
<dbReference type="Proteomes" id="UP001183607">
    <property type="component" value="Unassembled WGS sequence"/>
</dbReference>
<name>A0ABD5E033_9ACTN</name>
<proteinExistence type="predicted"/>
<dbReference type="PANTHER" id="PTHR33164:SF43">
    <property type="entry name" value="HTH-TYPE TRANSCRIPTIONAL REPRESSOR YETL"/>
    <property type="match status" value="1"/>
</dbReference>
<accession>A0ABD5E033</accession>
<dbReference type="EMBL" id="JAVRER010000005">
    <property type="protein sequence ID" value="MDT0414786.1"/>
    <property type="molecule type" value="Genomic_DNA"/>
</dbReference>
<dbReference type="Pfam" id="PF01047">
    <property type="entry name" value="MarR"/>
    <property type="match status" value="1"/>
</dbReference>
<dbReference type="AlphaFoldDB" id="A0ABD5E033"/>
<dbReference type="SUPFAM" id="SSF46785">
    <property type="entry name" value="Winged helix' DNA-binding domain"/>
    <property type="match status" value="1"/>
</dbReference>
<dbReference type="PANTHER" id="PTHR33164">
    <property type="entry name" value="TRANSCRIPTIONAL REGULATOR, MARR FAMILY"/>
    <property type="match status" value="1"/>
</dbReference>
<evidence type="ECO:0000259" key="1">
    <source>
        <dbReference type="PROSITE" id="PS50995"/>
    </source>
</evidence>
<comment type="caution">
    <text evidence="2">The sequence shown here is derived from an EMBL/GenBank/DDBJ whole genome shotgun (WGS) entry which is preliminary data.</text>
</comment>
<evidence type="ECO:0000313" key="2">
    <source>
        <dbReference type="EMBL" id="MDT0414786.1"/>
    </source>
</evidence>
<reference evidence="3" key="1">
    <citation type="submission" date="2023-07" db="EMBL/GenBank/DDBJ databases">
        <title>30 novel species of actinomycetes from the DSMZ collection.</title>
        <authorList>
            <person name="Nouioui I."/>
        </authorList>
    </citation>
    <scope>NUCLEOTIDE SEQUENCE [LARGE SCALE GENOMIC DNA]</scope>
    <source>
        <strain evidence="3">DSM 41982</strain>
    </source>
</reference>
<dbReference type="InterPro" id="IPR036390">
    <property type="entry name" value="WH_DNA-bd_sf"/>
</dbReference>